<dbReference type="EMBL" id="JAVXUP010000018">
    <property type="protein sequence ID" value="KAK3042549.1"/>
    <property type="molecule type" value="Genomic_DNA"/>
</dbReference>
<accession>A0AA88XA96</accession>
<evidence type="ECO:0000313" key="3">
    <source>
        <dbReference type="Proteomes" id="UP001188597"/>
    </source>
</evidence>
<comment type="caution">
    <text evidence="2">The sequence shown here is derived from an EMBL/GenBank/DDBJ whole genome shotgun (WGS) entry which is preliminary data.</text>
</comment>
<keyword evidence="3" id="KW-1185">Reference proteome</keyword>
<dbReference type="InterPro" id="IPR029472">
    <property type="entry name" value="Copia-like_N"/>
</dbReference>
<evidence type="ECO:0000313" key="2">
    <source>
        <dbReference type="EMBL" id="KAK3042549.1"/>
    </source>
</evidence>
<dbReference type="AlphaFoldDB" id="A0AA88XA96"/>
<organism evidence="2 3">
    <name type="scientific">Escallonia herrerae</name>
    <dbReference type="NCBI Taxonomy" id="1293975"/>
    <lineage>
        <taxon>Eukaryota</taxon>
        <taxon>Viridiplantae</taxon>
        <taxon>Streptophyta</taxon>
        <taxon>Embryophyta</taxon>
        <taxon>Tracheophyta</taxon>
        <taxon>Spermatophyta</taxon>
        <taxon>Magnoliopsida</taxon>
        <taxon>eudicotyledons</taxon>
        <taxon>Gunneridae</taxon>
        <taxon>Pentapetalae</taxon>
        <taxon>asterids</taxon>
        <taxon>campanulids</taxon>
        <taxon>Escalloniales</taxon>
        <taxon>Escalloniaceae</taxon>
        <taxon>Escallonia</taxon>
    </lineage>
</organism>
<reference evidence="2" key="1">
    <citation type="submission" date="2022-12" db="EMBL/GenBank/DDBJ databases">
        <title>Draft genome assemblies for two species of Escallonia (Escalloniales).</title>
        <authorList>
            <person name="Chanderbali A."/>
            <person name="Dervinis C."/>
            <person name="Anghel I."/>
            <person name="Soltis D."/>
            <person name="Soltis P."/>
            <person name="Zapata F."/>
        </authorList>
    </citation>
    <scope>NUCLEOTIDE SEQUENCE</scope>
    <source>
        <strain evidence="2">UCBG64.0493</strain>
        <tissue evidence="2">Leaf</tissue>
    </source>
</reference>
<name>A0AA88XA96_9ASTE</name>
<dbReference type="Proteomes" id="UP001188597">
    <property type="component" value="Unassembled WGS sequence"/>
</dbReference>
<proteinExistence type="predicted"/>
<sequence>MGYVTSGYSNMDLVASANTNQSKADDTTSALHPSDHPDLIFVMHPLSGSGDNYFTWNRSFMNTLYTKEKGVFVDK</sequence>
<dbReference type="Pfam" id="PF14244">
    <property type="entry name" value="Retrotran_gag_3"/>
    <property type="match status" value="1"/>
</dbReference>
<evidence type="ECO:0000259" key="1">
    <source>
        <dbReference type="Pfam" id="PF14244"/>
    </source>
</evidence>
<gene>
    <name evidence="2" type="ORF">RJ639_001543</name>
</gene>
<feature type="domain" description="Retrotransposon Copia-like N-terminal" evidence="1">
    <location>
        <begin position="32"/>
        <end position="74"/>
    </location>
</feature>
<protein>
    <recommendedName>
        <fullName evidence="1">Retrotransposon Copia-like N-terminal domain-containing protein</fullName>
    </recommendedName>
</protein>